<evidence type="ECO:0000313" key="5">
    <source>
        <dbReference type="EMBL" id="VEG50509.1"/>
    </source>
</evidence>
<dbReference type="GO" id="GO:0008757">
    <property type="term" value="F:S-adenosylmethionine-dependent methyltransferase activity"/>
    <property type="evidence" value="ECO:0007669"/>
    <property type="project" value="TreeGrafter"/>
</dbReference>
<dbReference type="Gene3D" id="3.40.50.150">
    <property type="entry name" value="Vaccinia Virus protein VP39"/>
    <property type="match status" value="1"/>
</dbReference>
<reference evidence="5 6" key="1">
    <citation type="submission" date="2018-12" db="EMBL/GenBank/DDBJ databases">
        <authorList>
            <consortium name="Pathogen Informatics"/>
        </authorList>
    </citation>
    <scope>NUCLEOTIDE SEQUENCE [LARGE SCALE GENOMIC DNA]</scope>
    <source>
        <strain evidence="5 6">NCTC10485</strain>
    </source>
</reference>
<dbReference type="Proteomes" id="UP000282551">
    <property type="component" value="Chromosome"/>
</dbReference>
<dbReference type="Pfam" id="PF06325">
    <property type="entry name" value="PrmA"/>
    <property type="match status" value="1"/>
</dbReference>
<keyword evidence="3 5" id="KW-0808">Transferase</keyword>
<dbReference type="InterPro" id="IPR002052">
    <property type="entry name" value="DNA_methylase_N6_adenine_CS"/>
</dbReference>
<comment type="similarity">
    <text evidence="1">Belongs to the eukaryotic/archaeal PrmC-related family.</text>
</comment>
<dbReference type="InterPro" id="IPR004557">
    <property type="entry name" value="PrmC-related"/>
</dbReference>
<name>A0A448IDI4_MYCCI</name>
<gene>
    <name evidence="5" type="primary">prmC</name>
    <name evidence="5" type="ORF">NCTC10485_04827</name>
</gene>
<dbReference type="GO" id="GO:0008276">
    <property type="term" value="F:protein methyltransferase activity"/>
    <property type="evidence" value="ECO:0007669"/>
    <property type="project" value="TreeGrafter"/>
</dbReference>
<keyword evidence="6" id="KW-1185">Reference proteome</keyword>
<dbReference type="PANTHER" id="PTHR45875">
    <property type="entry name" value="METHYLTRANSFERASE N6AMT1"/>
    <property type="match status" value="1"/>
</dbReference>
<dbReference type="OrthoDB" id="8746524at2"/>
<dbReference type="GO" id="GO:0032259">
    <property type="term" value="P:methylation"/>
    <property type="evidence" value="ECO:0007669"/>
    <property type="project" value="UniProtKB-KW"/>
</dbReference>
<keyword evidence="4" id="KW-0949">S-adenosyl-L-methionine</keyword>
<dbReference type="AlphaFoldDB" id="A0A448IDI4"/>
<dbReference type="InterPro" id="IPR029063">
    <property type="entry name" value="SAM-dependent_MTases_sf"/>
</dbReference>
<dbReference type="NCBIfam" id="TIGR00537">
    <property type="entry name" value="hemK_rel_arch"/>
    <property type="match status" value="1"/>
</dbReference>
<keyword evidence="2 5" id="KW-0489">Methyltransferase</keyword>
<dbReference type="EC" id="2.1.1.-" evidence="5"/>
<dbReference type="PANTHER" id="PTHR45875:SF1">
    <property type="entry name" value="METHYLTRANSFERASE N6AMT1"/>
    <property type="match status" value="1"/>
</dbReference>
<dbReference type="SUPFAM" id="SSF53335">
    <property type="entry name" value="S-adenosyl-L-methionine-dependent methyltransferases"/>
    <property type="match status" value="1"/>
</dbReference>
<proteinExistence type="inferred from homology"/>
<sequence length="229" mass="24174">MTTARSDLWPSNVPAEVYPPQEDSQLLIDTATESGILAQAGVADLCTGSGVVGIAAAAAGAGSVRAFDLCPHAVQAAKSNAAVAGVDVAVHLGPWTRAAEFGPYDVILSNPPYVPDFDDEREQIPPVAGPPLSYNGGFDGRSILDPLCQTVAEFLAPGGSFFLVHSEFSGVDRSLQQLRDAELDADVVARQAIPFGPVLTARAPWLERTRLLEPGRRTEELVVIRADKS</sequence>
<evidence type="ECO:0000256" key="3">
    <source>
        <dbReference type="ARBA" id="ARBA00022679"/>
    </source>
</evidence>
<accession>A0A448IDI4</accession>
<dbReference type="EMBL" id="LR134355">
    <property type="protein sequence ID" value="VEG50509.1"/>
    <property type="molecule type" value="Genomic_DNA"/>
</dbReference>
<dbReference type="InterPro" id="IPR052190">
    <property type="entry name" value="Euk-Arch_PrmC-MTase"/>
</dbReference>
<dbReference type="GO" id="GO:0035657">
    <property type="term" value="C:eRF1 methyltransferase complex"/>
    <property type="evidence" value="ECO:0007669"/>
    <property type="project" value="TreeGrafter"/>
</dbReference>
<dbReference type="GO" id="GO:0003676">
    <property type="term" value="F:nucleic acid binding"/>
    <property type="evidence" value="ECO:0007669"/>
    <property type="project" value="InterPro"/>
</dbReference>
<evidence type="ECO:0000313" key="6">
    <source>
        <dbReference type="Proteomes" id="UP000282551"/>
    </source>
</evidence>
<dbReference type="PROSITE" id="PS00092">
    <property type="entry name" value="N6_MTASE"/>
    <property type="match status" value="1"/>
</dbReference>
<evidence type="ECO:0000256" key="1">
    <source>
        <dbReference type="ARBA" id="ARBA00006149"/>
    </source>
</evidence>
<organism evidence="5 6">
    <name type="scientific">Mycolicibacterium chitae</name>
    <name type="common">Mycobacterium chitae</name>
    <dbReference type="NCBI Taxonomy" id="1792"/>
    <lineage>
        <taxon>Bacteria</taxon>
        <taxon>Bacillati</taxon>
        <taxon>Actinomycetota</taxon>
        <taxon>Actinomycetes</taxon>
        <taxon>Mycobacteriales</taxon>
        <taxon>Mycobacteriaceae</taxon>
        <taxon>Mycolicibacterium</taxon>
    </lineage>
</organism>
<protein>
    <submittedName>
        <fullName evidence="5">HemK-related putative methylase</fullName>
        <ecNumber evidence="5">2.1.1.-</ecNumber>
    </submittedName>
</protein>
<evidence type="ECO:0000256" key="2">
    <source>
        <dbReference type="ARBA" id="ARBA00022603"/>
    </source>
</evidence>
<evidence type="ECO:0000256" key="4">
    <source>
        <dbReference type="ARBA" id="ARBA00022691"/>
    </source>
</evidence>